<evidence type="ECO:0000256" key="4">
    <source>
        <dbReference type="ARBA" id="ARBA00023136"/>
    </source>
</evidence>
<feature type="transmembrane region" description="Helical" evidence="6">
    <location>
        <begin position="332"/>
        <end position="353"/>
    </location>
</feature>
<feature type="compositionally biased region" description="Polar residues" evidence="5">
    <location>
        <begin position="14"/>
        <end position="35"/>
    </location>
</feature>
<gene>
    <name evidence="8" type="ORF">JMJ35_003210</name>
</gene>
<evidence type="ECO:0000313" key="8">
    <source>
        <dbReference type="EMBL" id="KAK0514593.1"/>
    </source>
</evidence>
<evidence type="ECO:0000256" key="6">
    <source>
        <dbReference type="SAM" id="Phobius"/>
    </source>
</evidence>
<evidence type="ECO:0000256" key="1">
    <source>
        <dbReference type="ARBA" id="ARBA00004141"/>
    </source>
</evidence>
<feature type="transmembrane region" description="Helical" evidence="6">
    <location>
        <begin position="419"/>
        <end position="438"/>
    </location>
</feature>
<feature type="transmembrane region" description="Helical" evidence="6">
    <location>
        <begin position="183"/>
        <end position="202"/>
    </location>
</feature>
<dbReference type="Pfam" id="PF00892">
    <property type="entry name" value="EamA"/>
    <property type="match status" value="2"/>
</dbReference>
<keyword evidence="2 6" id="KW-0812">Transmembrane</keyword>
<dbReference type="InterPro" id="IPR037185">
    <property type="entry name" value="EmrE-like"/>
</dbReference>
<dbReference type="Proteomes" id="UP001166286">
    <property type="component" value="Unassembled WGS sequence"/>
</dbReference>
<evidence type="ECO:0000256" key="3">
    <source>
        <dbReference type="ARBA" id="ARBA00022989"/>
    </source>
</evidence>
<dbReference type="AlphaFoldDB" id="A0AA39R496"/>
<dbReference type="EMBL" id="JAFEKC020000005">
    <property type="protein sequence ID" value="KAK0514593.1"/>
    <property type="molecule type" value="Genomic_DNA"/>
</dbReference>
<name>A0AA39R496_9LECA</name>
<dbReference type="PANTHER" id="PTHR22911">
    <property type="entry name" value="ACYL-MALONYL CONDENSING ENZYME-RELATED"/>
    <property type="match status" value="1"/>
</dbReference>
<keyword evidence="3 6" id="KW-1133">Transmembrane helix</keyword>
<feature type="transmembrane region" description="Helical" evidence="6">
    <location>
        <begin position="116"/>
        <end position="133"/>
    </location>
</feature>
<proteinExistence type="predicted"/>
<sequence>MEAPVPKPQDAGQEKSTPGTSFEQLQAPQMNTGDNNGKPLVKANFPYLDVPRQSASARSSLTISDLSLYSADIENERRSGRQITPLGVPRLPSRSPAPIPTSWKGKFEVFWAKNKGLALVTLAQLFGVMMNVTTRLLEMDGSHGAGMHPFQILFARMTGTLLLSFTYQWLAKVEGAPFGPKEVRKLLIARGVGGFFGVYGMYYSLEYLPLSDATVITFLAPIVACWACSILLHQTFTRNEQVAGIISFLGVVLIARPTSLLSNHSPSPVASGATDSLPSINSTSPTDAQGLDKVTSAQRLSAVGVALIGVLGAASAYTTIRWIGKRAHPLISVNYFAVWSTIVSTVALLVIPGMEFRLPASLRQWIYLVFLGICGFVMQFLLTAGLAHEKSSRATNMVYTQMLFALAFDKIVWGTVPGALSIIGSSLILGSALYIAMLNNKKGETKGRADEEVALVEGECNEDQEGEEGRSPLRGVQEVQLRTLRV</sequence>
<evidence type="ECO:0000256" key="2">
    <source>
        <dbReference type="ARBA" id="ARBA00022692"/>
    </source>
</evidence>
<organism evidence="8 9">
    <name type="scientific">Cladonia borealis</name>
    <dbReference type="NCBI Taxonomy" id="184061"/>
    <lineage>
        <taxon>Eukaryota</taxon>
        <taxon>Fungi</taxon>
        <taxon>Dikarya</taxon>
        <taxon>Ascomycota</taxon>
        <taxon>Pezizomycotina</taxon>
        <taxon>Lecanoromycetes</taxon>
        <taxon>OSLEUM clade</taxon>
        <taxon>Lecanoromycetidae</taxon>
        <taxon>Lecanorales</taxon>
        <taxon>Lecanorineae</taxon>
        <taxon>Cladoniaceae</taxon>
        <taxon>Cladonia</taxon>
    </lineage>
</organism>
<feature type="transmembrane region" description="Helical" evidence="6">
    <location>
        <begin position="300"/>
        <end position="320"/>
    </location>
</feature>
<evidence type="ECO:0000256" key="5">
    <source>
        <dbReference type="SAM" id="MobiDB-lite"/>
    </source>
</evidence>
<feature type="transmembrane region" description="Helical" evidence="6">
    <location>
        <begin position="214"/>
        <end position="232"/>
    </location>
</feature>
<keyword evidence="9" id="KW-1185">Reference proteome</keyword>
<feature type="region of interest" description="Disordered" evidence="5">
    <location>
        <begin position="1"/>
        <end position="39"/>
    </location>
</feature>
<dbReference type="PANTHER" id="PTHR22911:SF6">
    <property type="entry name" value="SOLUTE CARRIER FAMILY 35 MEMBER G1"/>
    <property type="match status" value="1"/>
</dbReference>
<feature type="transmembrane region" description="Helical" evidence="6">
    <location>
        <begin position="153"/>
        <end position="171"/>
    </location>
</feature>
<dbReference type="SUPFAM" id="SSF103481">
    <property type="entry name" value="Multidrug resistance efflux transporter EmrE"/>
    <property type="match status" value="2"/>
</dbReference>
<comment type="caution">
    <text evidence="8">The sequence shown here is derived from an EMBL/GenBank/DDBJ whole genome shotgun (WGS) entry which is preliminary data.</text>
</comment>
<protein>
    <recommendedName>
        <fullName evidence="7">EamA domain-containing protein</fullName>
    </recommendedName>
</protein>
<feature type="transmembrane region" description="Helical" evidence="6">
    <location>
        <begin position="365"/>
        <end position="387"/>
    </location>
</feature>
<feature type="domain" description="EamA" evidence="7">
    <location>
        <begin position="305"/>
        <end position="436"/>
    </location>
</feature>
<evidence type="ECO:0000259" key="7">
    <source>
        <dbReference type="Pfam" id="PF00892"/>
    </source>
</evidence>
<feature type="domain" description="EamA" evidence="7">
    <location>
        <begin position="145"/>
        <end position="255"/>
    </location>
</feature>
<keyword evidence="4 6" id="KW-0472">Membrane</keyword>
<reference evidence="8" key="1">
    <citation type="submission" date="2023-03" db="EMBL/GenBank/DDBJ databases">
        <title>Complete genome of Cladonia borealis.</title>
        <authorList>
            <person name="Park H."/>
        </authorList>
    </citation>
    <scope>NUCLEOTIDE SEQUENCE</scope>
    <source>
        <strain evidence="8">ANT050790</strain>
    </source>
</reference>
<evidence type="ECO:0000313" key="9">
    <source>
        <dbReference type="Proteomes" id="UP001166286"/>
    </source>
</evidence>
<dbReference type="InterPro" id="IPR000620">
    <property type="entry name" value="EamA_dom"/>
</dbReference>
<comment type="subcellular location">
    <subcellularLocation>
        <location evidence="1">Membrane</location>
        <topology evidence="1">Multi-pass membrane protein</topology>
    </subcellularLocation>
</comment>
<accession>A0AA39R496</accession>
<dbReference type="GO" id="GO:0016020">
    <property type="term" value="C:membrane"/>
    <property type="evidence" value="ECO:0007669"/>
    <property type="project" value="UniProtKB-SubCell"/>
</dbReference>